<keyword evidence="7" id="KW-1185">Reference proteome</keyword>
<organism evidence="7 8">
    <name type="scientific">Steinernema glaseri</name>
    <dbReference type="NCBI Taxonomy" id="37863"/>
    <lineage>
        <taxon>Eukaryota</taxon>
        <taxon>Metazoa</taxon>
        <taxon>Ecdysozoa</taxon>
        <taxon>Nematoda</taxon>
        <taxon>Chromadorea</taxon>
        <taxon>Rhabditida</taxon>
        <taxon>Tylenchina</taxon>
        <taxon>Panagrolaimomorpha</taxon>
        <taxon>Strongyloidoidea</taxon>
        <taxon>Steinernematidae</taxon>
        <taxon>Steinernema</taxon>
    </lineage>
</organism>
<dbReference type="GO" id="GO:0005524">
    <property type="term" value="F:ATP binding"/>
    <property type="evidence" value="ECO:0007669"/>
    <property type="project" value="UniProtKB-KW"/>
</dbReference>
<evidence type="ECO:0000256" key="4">
    <source>
        <dbReference type="ARBA" id="ARBA00022777"/>
    </source>
</evidence>
<accession>A0A1I8AHD4</accession>
<name>A0A1I8AHD4_9BILA</name>
<dbReference type="WBParaSite" id="L893_g5619.t1">
    <property type="protein sequence ID" value="L893_g5619.t1"/>
    <property type="gene ID" value="L893_g5619"/>
</dbReference>
<reference evidence="8" key="1">
    <citation type="submission" date="2016-11" db="UniProtKB">
        <authorList>
            <consortium name="WormBaseParasite"/>
        </authorList>
    </citation>
    <scope>IDENTIFICATION</scope>
</reference>
<evidence type="ECO:0000256" key="3">
    <source>
        <dbReference type="ARBA" id="ARBA00022741"/>
    </source>
</evidence>
<evidence type="ECO:0000313" key="7">
    <source>
        <dbReference type="Proteomes" id="UP000095287"/>
    </source>
</evidence>
<dbReference type="AlphaFoldDB" id="A0A1I8AHD4"/>
<sequence length="193" mass="22171">MARIGKSRLTHKHISFLLYQILCAVKYLHESNIMHRDLKPDNIGVNDQGCEVKLLDFGLSCVQAHDLKHSPYVVTRFYRAPEIVLGLEYSKKVDLWSVGCILAEMISKKIMFPGEHYFLQWQTIVHVLGKPGRNFLQKMDERTREYALSPGPQGGQSWEEMFPAEKYSLPEDEAPIDRDCGSSLTCPLLYLRV</sequence>
<feature type="domain" description="Protein kinase" evidence="6">
    <location>
        <begin position="1"/>
        <end position="193"/>
    </location>
</feature>
<keyword evidence="5" id="KW-0067">ATP-binding</keyword>
<dbReference type="InterPro" id="IPR050117">
    <property type="entry name" value="MAPK"/>
</dbReference>
<evidence type="ECO:0000256" key="5">
    <source>
        <dbReference type="ARBA" id="ARBA00022840"/>
    </source>
</evidence>
<dbReference type="InterPro" id="IPR000719">
    <property type="entry name" value="Prot_kinase_dom"/>
</dbReference>
<evidence type="ECO:0000313" key="8">
    <source>
        <dbReference type="WBParaSite" id="L893_g5619.t1"/>
    </source>
</evidence>
<evidence type="ECO:0000259" key="6">
    <source>
        <dbReference type="PROSITE" id="PS50011"/>
    </source>
</evidence>
<proteinExistence type="predicted"/>
<dbReference type="SMART" id="SM00220">
    <property type="entry name" value="S_TKc"/>
    <property type="match status" value="1"/>
</dbReference>
<keyword evidence="4" id="KW-0418">Kinase</keyword>
<dbReference type="GO" id="GO:0004674">
    <property type="term" value="F:protein serine/threonine kinase activity"/>
    <property type="evidence" value="ECO:0007669"/>
    <property type="project" value="UniProtKB-KW"/>
</dbReference>
<dbReference type="PROSITE" id="PS50011">
    <property type="entry name" value="PROTEIN_KINASE_DOM"/>
    <property type="match status" value="1"/>
</dbReference>
<dbReference type="InterPro" id="IPR011009">
    <property type="entry name" value="Kinase-like_dom_sf"/>
</dbReference>
<keyword evidence="1" id="KW-0723">Serine/threonine-protein kinase</keyword>
<evidence type="ECO:0000256" key="1">
    <source>
        <dbReference type="ARBA" id="ARBA00022527"/>
    </source>
</evidence>
<protein>
    <submittedName>
        <fullName evidence="8">Protein kinase domain-containing protein</fullName>
    </submittedName>
</protein>
<dbReference type="PANTHER" id="PTHR24055">
    <property type="entry name" value="MITOGEN-ACTIVATED PROTEIN KINASE"/>
    <property type="match status" value="1"/>
</dbReference>
<dbReference type="Proteomes" id="UP000095287">
    <property type="component" value="Unplaced"/>
</dbReference>
<dbReference type="Gene3D" id="1.10.510.10">
    <property type="entry name" value="Transferase(Phosphotransferase) domain 1"/>
    <property type="match status" value="1"/>
</dbReference>
<dbReference type="SUPFAM" id="SSF56112">
    <property type="entry name" value="Protein kinase-like (PK-like)"/>
    <property type="match status" value="1"/>
</dbReference>
<dbReference type="Pfam" id="PF00069">
    <property type="entry name" value="Pkinase"/>
    <property type="match status" value="1"/>
</dbReference>
<evidence type="ECO:0000256" key="2">
    <source>
        <dbReference type="ARBA" id="ARBA00022679"/>
    </source>
</evidence>
<dbReference type="FunFam" id="1.10.510.10:FF:000624">
    <property type="entry name" value="Mitogen-activated protein kinase"/>
    <property type="match status" value="1"/>
</dbReference>
<keyword evidence="3" id="KW-0547">Nucleotide-binding</keyword>
<keyword evidence="2" id="KW-0808">Transferase</keyword>